<evidence type="ECO:0000313" key="2">
    <source>
        <dbReference type="Proteomes" id="UP000238479"/>
    </source>
</evidence>
<keyword evidence="2" id="KW-1185">Reference proteome</keyword>
<dbReference type="PANTHER" id="PTHR31170">
    <property type="entry name" value="BNAC04G53230D PROTEIN"/>
    <property type="match status" value="1"/>
</dbReference>
<dbReference type="EMBL" id="PDCK01000045">
    <property type="protein sequence ID" value="PRQ20267.1"/>
    <property type="molecule type" value="Genomic_DNA"/>
</dbReference>
<accession>A0A2P6PEA9</accession>
<dbReference type="Proteomes" id="UP000238479">
    <property type="component" value="Chromosome 7"/>
</dbReference>
<dbReference type="STRING" id="74649.A0A2P6PEA9"/>
<comment type="caution">
    <text evidence="1">The sequence shown here is derived from an EMBL/GenBank/DDBJ whole genome shotgun (WGS) entry which is preliminary data.</text>
</comment>
<dbReference type="InterPro" id="IPR004158">
    <property type="entry name" value="DUF247_pln"/>
</dbReference>
<dbReference type="Gramene" id="PRQ20267">
    <property type="protein sequence ID" value="PRQ20267"/>
    <property type="gene ID" value="RchiOBHm_Chr7g0226281"/>
</dbReference>
<dbReference type="AlphaFoldDB" id="A0A2P6PEA9"/>
<evidence type="ECO:0000313" key="1">
    <source>
        <dbReference type="EMBL" id="PRQ20267.1"/>
    </source>
</evidence>
<reference evidence="1 2" key="1">
    <citation type="journal article" date="2018" name="Nat. Genet.">
        <title>The Rosa genome provides new insights in the design of modern roses.</title>
        <authorList>
            <person name="Bendahmane M."/>
        </authorList>
    </citation>
    <scope>NUCLEOTIDE SEQUENCE [LARGE SCALE GENOMIC DNA]</scope>
    <source>
        <strain evidence="2">cv. Old Blush</strain>
    </source>
</reference>
<organism evidence="1 2">
    <name type="scientific">Rosa chinensis</name>
    <name type="common">China rose</name>
    <dbReference type="NCBI Taxonomy" id="74649"/>
    <lineage>
        <taxon>Eukaryota</taxon>
        <taxon>Viridiplantae</taxon>
        <taxon>Streptophyta</taxon>
        <taxon>Embryophyta</taxon>
        <taxon>Tracheophyta</taxon>
        <taxon>Spermatophyta</taxon>
        <taxon>Magnoliopsida</taxon>
        <taxon>eudicotyledons</taxon>
        <taxon>Gunneridae</taxon>
        <taxon>Pentapetalae</taxon>
        <taxon>rosids</taxon>
        <taxon>fabids</taxon>
        <taxon>Rosales</taxon>
        <taxon>Rosaceae</taxon>
        <taxon>Rosoideae</taxon>
        <taxon>Rosoideae incertae sedis</taxon>
        <taxon>Rosa</taxon>
    </lineage>
</organism>
<sequence>MRLPSGEPRQDFVVRYHIQSATKLHLAGVKFKLSKARSFLDIKFSDGVLEIPELKLDNLSIKLWLSFIALEQCSYHSSRLITTYAEFMSCLVYKLKDAELLYHSIIKNYIAYEEIANTITNISKGVAIDFEQGYLLNRSVQRCN</sequence>
<name>A0A2P6PEA9_ROSCH</name>
<proteinExistence type="predicted"/>
<gene>
    <name evidence="1" type="ORF">RchiOBHm_Chr7g0226281</name>
</gene>
<dbReference type="PANTHER" id="PTHR31170:SF25">
    <property type="entry name" value="BNAA09G04570D PROTEIN"/>
    <property type="match status" value="1"/>
</dbReference>
<protein>
    <submittedName>
        <fullName evidence="1">Uncharacterized protein</fullName>
    </submittedName>
</protein>
<dbReference type="Pfam" id="PF03140">
    <property type="entry name" value="DUF247"/>
    <property type="match status" value="1"/>
</dbReference>